<proteinExistence type="predicted"/>
<evidence type="ECO:0000313" key="2">
    <source>
        <dbReference type="Proteomes" id="UP000276103"/>
    </source>
</evidence>
<keyword evidence="1" id="KW-0808">Transferase</keyword>
<reference evidence="1 2" key="1">
    <citation type="journal article" date="2019" name="Genome Biol. Evol.">
        <title>Day and night: Metabolic profiles and evolutionary relationships of six axenic non-marine cyanobacteria.</title>
        <authorList>
            <person name="Will S.E."/>
            <person name="Henke P."/>
            <person name="Boedeker C."/>
            <person name="Huang S."/>
            <person name="Brinkmann H."/>
            <person name="Rohde M."/>
            <person name="Jarek M."/>
            <person name="Friedl T."/>
            <person name="Seufert S."/>
            <person name="Schumacher M."/>
            <person name="Overmann J."/>
            <person name="Neumann-Schaal M."/>
            <person name="Petersen J."/>
        </authorList>
    </citation>
    <scope>NUCLEOTIDE SEQUENCE [LARGE SCALE GENOMIC DNA]</scope>
    <source>
        <strain evidence="1 2">SAG 1403-4b</strain>
    </source>
</reference>
<protein>
    <submittedName>
        <fullName evidence="1">SAM-dependent methyltransferase</fullName>
    </submittedName>
</protein>
<sequence>MKLNEVVPWGRTLQEYKLMFNLSEIDLNKKILGCGDGPASFNAEMTELGYSVVSIDPIYEFSGTQIRQRVQETYEPIISQVKQNVDRYIWQNFHDPEQLGYARLAAMEKFLLDYETGRIKGRYLWQSLPKLELADNQFELCVCSHLLFLYSDHLSLDFHIAFIHELLRISKEVRIFPLLKLDCEASPYLELVIKNFSSQQFDVKVQPVAYEFQKGGNQMLKINR</sequence>
<dbReference type="GO" id="GO:0032259">
    <property type="term" value="P:methylation"/>
    <property type="evidence" value="ECO:0007669"/>
    <property type="project" value="UniProtKB-KW"/>
</dbReference>
<organism evidence="1 2">
    <name type="scientific">Trichormus variabilis SAG 1403-4b</name>
    <dbReference type="NCBI Taxonomy" id="447716"/>
    <lineage>
        <taxon>Bacteria</taxon>
        <taxon>Bacillati</taxon>
        <taxon>Cyanobacteriota</taxon>
        <taxon>Cyanophyceae</taxon>
        <taxon>Nostocales</taxon>
        <taxon>Nostocaceae</taxon>
        <taxon>Trichormus</taxon>
    </lineage>
</organism>
<comment type="caution">
    <text evidence="1">The sequence shown here is derived from an EMBL/GenBank/DDBJ whole genome shotgun (WGS) entry which is preliminary data.</text>
</comment>
<gene>
    <name evidence="1" type="ORF">DSM107003_37510</name>
</gene>
<keyword evidence="2" id="KW-1185">Reference proteome</keyword>
<dbReference type="Proteomes" id="UP000276103">
    <property type="component" value="Unassembled WGS sequence"/>
</dbReference>
<dbReference type="EMBL" id="RSCM01000013">
    <property type="protein sequence ID" value="RUS94622.1"/>
    <property type="molecule type" value="Genomic_DNA"/>
</dbReference>
<dbReference type="GO" id="GO:0008168">
    <property type="term" value="F:methyltransferase activity"/>
    <property type="evidence" value="ECO:0007669"/>
    <property type="project" value="UniProtKB-KW"/>
</dbReference>
<accession>A0A433ULE4</accession>
<name>A0A433ULE4_ANAVA</name>
<evidence type="ECO:0000313" key="1">
    <source>
        <dbReference type="EMBL" id="RUS94622.1"/>
    </source>
</evidence>
<dbReference type="AlphaFoldDB" id="A0A433ULE4"/>
<keyword evidence="1" id="KW-0489">Methyltransferase</keyword>
<dbReference type="RefSeq" id="WP_127055597.1">
    <property type="nucleotide sequence ID" value="NZ_RSCM01000013.1"/>
</dbReference>
<dbReference type="OrthoDB" id="9787807at2"/>